<reference evidence="4" key="1">
    <citation type="journal article" date="2019" name="Int. J. Syst. Evol. Microbiol.">
        <title>The Global Catalogue of Microorganisms (GCM) 10K type strain sequencing project: providing services to taxonomists for standard genome sequencing and annotation.</title>
        <authorList>
            <consortium name="The Broad Institute Genomics Platform"/>
            <consortium name="The Broad Institute Genome Sequencing Center for Infectious Disease"/>
            <person name="Wu L."/>
            <person name="Ma J."/>
        </authorList>
    </citation>
    <scope>NUCLEOTIDE SEQUENCE [LARGE SCALE GENOMIC DNA]</scope>
    <source>
        <strain evidence="4">ZS-35-S2</strain>
    </source>
</reference>
<sequence length="273" mass="28960">MRARIRPVRAFAGTGVKAANGALSEMIPFLSRRAWPARRAFTLAALGGALGLALAAGALVPRRAGRREEGGPNEVLLLLTNALHTDIGLPATPMVRRRFAFLKAVGIPVDHPGLSHLLVGWGGRRFYPNNGTPERIGLGGLLASVTADASVLRFAPLADLGGEWAGRRSLLMSDEGLEALVAFVEDTLERDRAGAPAPLNHPGIIESDHFYKARPVFNAAFGCNVWVARGLAEAGIATGRWTPLPQPLFLSLDGPRPGNSAAEARRSDSPPRP</sequence>
<gene>
    <name evidence="3" type="ORF">ACFSKQ_03315</name>
</gene>
<keyword evidence="4" id="KW-1185">Reference proteome</keyword>
<evidence type="ECO:0000256" key="2">
    <source>
        <dbReference type="SAM" id="Phobius"/>
    </source>
</evidence>
<dbReference type="EMBL" id="JBHUIJ010000004">
    <property type="protein sequence ID" value="MFD2236493.1"/>
    <property type="molecule type" value="Genomic_DNA"/>
</dbReference>
<dbReference type="Pfam" id="PF09601">
    <property type="entry name" value="DUF2459"/>
    <property type="match status" value="1"/>
</dbReference>
<dbReference type="RefSeq" id="WP_209737919.1">
    <property type="nucleotide sequence ID" value="NZ_CP072611.1"/>
</dbReference>
<evidence type="ECO:0000313" key="4">
    <source>
        <dbReference type="Proteomes" id="UP001597371"/>
    </source>
</evidence>
<keyword evidence="2" id="KW-1133">Transmembrane helix</keyword>
<keyword evidence="2" id="KW-0472">Membrane</keyword>
<dbReference type="InterPro" id="IPR011727">
    <property type="entry name" value="CHP02117"/>
</dbReference>
<feature type="compositionally biased region" description="Basic and acidic residues" evidence="1">
    <location>
        <begin position="263"/>
        <end position="273"/>
    </location>
</feature>
<accession>A0ABW5CI63</accession>
<evidence type="ECO:0000256" key="1">
    <source>
        <dbReference type="SAM" id="MobiDB-lite"/>
    </source>
</evidence>
<protein>
    <submittedName>
        <fullName evidence="3">TIGR02117 family protein</fullName>
    </submittedName>
</protein>
<comment type="caution">
    <text evidence="3">The sequence shown here is derived from an EMBL/GenBank/DDBJ whole genome shotgun (WGS) entry which is preliminary data.</text>
</comment>
<feature type="transmembrane region" description="Helical" evidence="2">
    <location>
        <begin position="40"/>
        <end position="60"/>
    </location>
</feature>
<organism evidence="3 4">
    <name type="scientific">Aureimonas populi</name>
    <dbReference type="NCBI Taxonomy" id="1701758"/>
    <lineage>
        <taxon>Bacteria</taxon>
        <taxon>Pseudomonadati</taxon>
        <taxon>Pseudomonadota</taxon>
        <taxon>Alphaproteobacteria</taxon>
        <taxon>Hyphomicrobiales</taxon>
        <taxon>Aurantimonadaceae</taxon>
        <taxon>Aureimonas</taxon>
    </lineage>
</organism>
<proteinExistence type="predicted"/>
<evidence type="ECO:0000313" key="3">
    <source>
        <dbReference type="EMBL" id="MFD2236493.1"/>
    </source>
</evidence>
<dbReference type="NCBIfam" id="TIGR02117">
    <property type="entry name" value="chp_urease_rgn"/>
    <property type="match status" value="1"/>
</dbReference>
<name>A0ABW5CI63_9HYPH</name>
<dbReference type="Proteomes" id="UP001597371">
    <property type="component" value="Unassembled WGS sequence"/>
</dbReference>
<keyword evidence="2" id="KW-0812">Transmembrane</keyword>
<feature type="region of interest" description="Disordered" evidence="1">
    <location>
        <begin position="248"/>
        <end position="273"/>
    </location>
</feature>